<name>A0A3M6D2G3_9PSED</name>
<evidence type="ECO:0000256" key="3">
    <source>
        <dbReference type="ARBA" id="ARBA00023163"/>
    </source>
</evidence>
<sequence>MEVRTVKAQLDCPPFKINGAPAPLRQLIEDFENDLQHIGDFTYAYFSTPKTRKAKPVILSNYPDSWLKSYVASNYHLIDPIIKHAWHSITPFFWREARNAV</sequence>
<dbReference type="Proteomes" id="UP000279173">
    <property type="component" value="Unassembled WGS sequence"/>
</dbReference>
<organism evidence="5 6">
    <name type="scientific">Pseudomonas syringae pv. helianthi</name>
    <dbReference type="NCBI Taxonomy" id="251654"/>
    <lineage>
        <taxon>Bacteria</taxon>
        <taxon>Pseudomonadati</taxon>
        <taxon>Pseudomonadota</taxon>
        <taxon>Gammaproteobacteria</taxon>
        <taxon>Pseudomonadales</taxon>
        <taxon>Pseudomonadaceae</taxon>
        <taxon>Pseudomonas</taxon>
    </lineage>
</organism>
<dbReference type="Gene3D" id="3.30.450.80">
    <property type="entry name" value="Transcription factor LuxR-like, autoinducer-binding domain"/>
    <property type="match status" value="1"/>
</dbReference>
<gene>
    <name evidence="5" type="ORF">ALP10_00537</name>
</gene>
<keyword evidence="2" id="KW-0238">DNA-binding</keyword>
<evidence type="ECO:0000313" key="6">
    <source>
        <dbReference type="Proteomes" id="UP000279173"/>
    </source>
</evidence>
<reference evidence="5 6" key="1">
    <citation type="submission" date="2018-08" db="EMBL/GenBank/DDBJ databases">
        <title>Recombination of ecologically and evolutionarily significant loci maintains genetic cohesion in the Pseudomonas syringae species complex.</title>
        <authorList>
            <person name="Dillon M."/>
            <person name="Thakur S."/>
            <person name="Almeida R.N.D."/>
            <person name="Weir B.S."/>
            <person name="Guttman D.S."/>
        </authorList>
    </citation>
    <scope>NUCLEOTIDE SEQUENCE [LARGE SCALE GENOMIC DNA]</scope>
    <source>
        <strain evidence="5 6">ICMP 3263</strain>
    </source>
</reference>
<evidence type="ECO:0000313" key="5">
    <source>
        <dbReference type="EMBL" id="RMV49844.1"/>
    </source>
</evidence>
<dbReference type="GO" id="GO:0003677">
    <property type="term" value="F:DNA binding"/>
    <property type="evidence" value="ECO:0007669"/>
    <property type="project" value="UniProtKB-KW"/>
</dbReference>
<dbReference type="Pfam" id="PF03472">
    <property type="entry name" value="Autoind_bind"/>
    <property type="match status" value="1"/>
</dbReference>
<evidence type="ECO:0000256" key="1">
    <source>
        <dbReference type="ARBA" id="ARBA00023015"/>
    </source>
</evidence>
<evidence type="ECO:0000256" key="2">
    <source>
        <dbReference type="ARBA" id="ARBA00023125"/>
    </source>
</evidence>
<keyword evidence="3" id="KW-0804">Transcription</keyword>
<keyword evidence="1" id="KW-0805">Transcription regulation</keyword>
<dbReference type="AlphaFoldDB" id="A0A3M6D2G3"/>
<comment type="caution">
    <text evidence="5">The sequence shown here is derived from an EMBL/GenBank/DDBJ whole genome shotgun (WGS) entry which is preliminary data.</text>
</comment>
<evidence type="ECO:0000259" key="4">
    <source>
        <dbReference type="Pfam" id="PF03472"/>
    </source>
</evidence>
<dbReference type="InterPro" id="IPR036693">
    <property type="entry name" value="TF_LuxR_autoind-bd_dom_sf"/>
</dbReference>
<accession>A0A3M6D2G3</accession>
<dbReference type="EMBL" id="RBUT01000061">
    <property type="protein sequence ID" value="RMV49844.1"/>
    <property type="molecule type" value="Genomic_DNA"/>
</dbReference>
<dbReference type="InterPro" id="IPR005143">
    <property type="entry name" value="TF_LuxR_autoind-bd_dom"/>
</dbReference>
<protein>
    <submittedName>
        <fullName evidence="5">PsyR</fullName>
    </submittedName>
</protein>
<proteinExistence type="predicted"/>
<dbReference type="SUPFAM" id="SSF75516">
    <property type="entry name" value="Pheromone-binding domain of LuxR-like quorum-sensing transcription factors"/>
    <property type="match status" value="1"/>
</dbReference>
<feature type="domain" description="Transcription factor LuxR-like autoinducer-binding" evidence="4">
    <location>
        <begin position="25"/>
        <end position="100"/>
    </location>
</feature>